<dbReference type="AlphaFoldDB" id="A0A1I5TUK7"/>
<evidence type="ECO:0000313" key="3">
    <source>
        <dbReference type="Proteomes" id="UP000199137"/>
    </source>
</evidence>
<reference evidence="1 4" key="2">
    <citation type="submission" date="2020-01" db="EMBL/GenBank/DDBJ databases">
        <title>Insect and environment-associated Actinomycetes.</title>
        <authorList>
            <person name="Currrie C."/>
            <person name="Chevrette M."/>
            <person name="Carlson C."/>
            <person name="Stubbendieck R."/>
            <person name="Wendt-Pienkowski E."/>
        </authorList>
    </citation>
    <scope>NUCLEOTIDE SEQUENCE [LARGE SCALE GENOMIC DNA]</scope>
    <source>
        <strain evidence="1 4">SID8386</strain>
    </source>
</reference>
<accession>A0A1I5TUK7</accession>
<keyword evidence="4" id="KW-1185">Reference proteome</keyword>
<dbReference type="RefSeq" id="WP_157905055.1">
    <property type="nucleotide sequence ID" value="NZ_FOWC01000007.1"/>
</dbReference>
<evidence type="ECO:0000313" key="1">
    <source>
        <dbReference type="EMBL" id="NEC58587.1"/>
    </source>
</evidence>
<organism evidence="2 3">
    <name type="scientific">Amycolatopsis rubida</name>
    <dbReference type="NCBI Taxonomy" id="112413"/>
    <lineage>
        <taxon>Bacteria</taxon>
        <taxon>Bacillati</taxon>
        <taxon>Actinomycetota</taxon>
        <taxon>Actinomycetes</taxon>
        <taxon>Pseudonocardiales</taxon>
        <taxon>Pseudonocardiaceae</taxon>
        <taxon>Amycolatopsis</taxon>
    </lineage>
</organism>
<dbReference type="EMBL" id="JAAGNC010000122">
    <property type="protein sequence ID" value="NEC58587.1"/>
    <property type="molecule type" value="Genomic_DNA"/>
</dbReference>
<dbReference type="Proteomes" id="UP000470404">
    <property type="component" value="Unassembled WGS sequence"/>
</dbReference>
<dbReference type="STRING" id="112413.SAMN05421854_107244"/>
<dbReference type="EMBL" id="FOWC01000007">
    <property type="protein sequence ID" value="SFP86668.1"/>
    <property type="molecule type" value="Genomic_DNA"/>
</dbReference>
<sequence>MAKRRYAAGACQIRGNRSRRWRGEPFQLRPDDLVAALINRYRALKR</sequence>
<name>A0A1I5TUK7_9PSEU</name>
<proteinExistence type="predicted"/>
<protein>
    <submittedName>
        <fullName evidence="2">Uncharacterized protein</fullName>
    </submittedName>
</protein>
<evidence type="ECO:0000313" key="4">
    <source>
        <dbReference type="Proteomes" id="UP000470404"/>
    </source>
</evidence>
<gene>
    <name evidence="1" type="ORF">G3I59_24045</name>
    <name evidence="2" type="ORF">SAMN05421854_107244</name>
</gene>
<reference evidence="2 3" key="1">
    <citation type="submission" date="2016-10" db="EMBL/GenBank/DDBJ databases">
        <authorList>
            <person name="de Groot N.N."/>
        </authorList>
    </citation>
    <scope>NUCLEOTIDE SEQUENCE [LARGE SCALE GENOMIC DNA]</scope>
    <source>
        <strain evidence="2 3">DSM 44637</strain>
    </source>
</reference>
<evidence type="ECO:0000313" key="2">
    <source>
        <dbReference type="EMBL" id="SFP86668.1"/>
    </source>
</evidence>
<dbReference type="Proteomes" id="UP000199137">
    <property type="component" value="Unassembled WGS sequence"/>
</dbReference>